<dbReference type="InParanoid" id="A0A0C3H4L3"/>
<name>A0A0C3H4L3_OIDMZ</name>
<evidence type="ECO:0000313" key="2">
    <source>
        <dbReference type="Proteomes" id="UP000054321"/>
    </source>
</evidence>
<organism evidence="1 2">
    <name type="scientific">Oidiodendron maius (strain Zn)</name>
    <dbReference type="NCBI Taxonomy" id="913774"/>
    <lineage>
        <taxon>Eukaryota</taxon>
        <taxon>Fungi</taxon>
        <taxon>Dikarya</taxon>
        <taxon>Ascomycota</taxon>
        <taxon>Pezizomycotina</taxon>
        <taxon>Leotiomycetes</taxon>
        <taxon>Leotiomycetes incertae sedis</taxon>
        <taxon>Myxotrichaceae</taxon>
        <taxon>Oidiodendron</taxon>
    </lineage>
</organism>
<dbReference type="AlphaFoldDB" id="A0A0C3H4L3"/>
<keyword evidence="2" id="KW-1185">Reference proteome</keyword>
<dbReference type="Proteomes" id="UP000054321">
    <property type="component" value="Unassembled WGS sequence"/>
</dbReference>
<protein>
    <submittedName>
        <fullName evidence="1">Uncharacterized protein</fullName>
    </submittedName>
</protein>
<gene>
    <name evidence="1" type="ORF">OIDMADRAFT_56661</name>
</gene>
<sequence>MITSPPSKPPVNRPSSLNTFQAIDLVRGSAKKLLGEIPALETIWIVAKVVHVDTIAVTNDSNDDAGSEFLSIPICYPRIAVKLAIFQLSVEAAALTLERSHLLCGCRDGSYHEHILCTVGRDPSQLASVAEEVDESRVKRYGQRIFSHVLTYETSQTTNPFIRTLAFLRVCISGEVNNILSIMTILLERGQRLVELMQSQRVTEEYVGITLAVLKKYFWLAITIYYFPSGIQAAFQKPSRANSTTLFNISHTPKVPSLQAHISPQSPTNFNPNTLTFGPQTPYQTLQWPWQPSLHALFSSTTRP</sequence>
<dbReference type="EMBL" id="KN832880">
    <property type="protein sequence ID" value="KIM98289.1"/>
    <property type="molecule type" value="Genomic_DNA"/>
</dbReference>
<reference evidence="1 2" key="1">
    <citation type="submission" date="2014-04" db="EMBL/GenBank/DDBJ databases">
        <authorList>
            <consortium name="DOE Joint Genome Institute"/>
            <person name="Kuo A."/>
            <person name="Martino E."/>
            <person name="Perotto S."/>
            <person name="Kohler A."/>
            <person name="Nagy L.G."/>
            <person name="Floudas D."/>
            <person name="Copeland A."/>
            <person name="Barry K.W."/>
            <person name="Cichocki N."/>
            <person name="Veneault-Fourrey C."/>
            <person name="LaButti K."/>
            <person name="Lindquist E.A."/>
            <person name="Lipzen A."/>
            <person name="Lundell T."/>
            <person name="Morin E."/>
            <person name="Murat C."/>
            <person name="Sun H."/>
            <person name="Tunlid A."/>
            <person name="Henrissat B."/>
            <person name="Grigoriev I.V."/>
            <person name="Hibbett D.S."/>
            <person name="Martin F."/>
            <person name="Nordberg H.P."/>
            <person name="Cantor M.N."/>
            <person name="Hua S.X."/>
        </authorList>
    </citation>
    <scope>NUCLEOTIDE SEQUENCE [LARGE SCALE GENOMIC DNA]</scope>
    <source>
        <strain evidence="1 2">Zn</strain>
    </source>
</reference>
<dbReference type="HOGENOM" id="CLU_915564_0_0_1"/>
<proteinExistence type="predicted"/>
<evidence type="ECO:0000313" key="1">
    <source>
        <dbReference type="EMBL" id="KIM98289.1"/>
    </source>
</evidence>
<accession>A0A0C3H4L3</accession>
<reference evidence="2" key="2">
    <citation type="submission" date="2015-01" db="EMBL/GenBank/DDBJ databases">
        <title>Evolutionary Origins and Diversification of the Mycorrhizal Mutualists.</title>
        <authorList>
            <consortium name="DOE Joint Genome Institute"/>
            <consortium name="Mycorrhizal Genomics Consortium"/>
            <person name="Kohler A."/>
            <person name="Kuo A."/>
            <person name="Nagy L.G."/>
            <person name="Floudas D."/>
            <person name="Copeland A."/>
            <person name="Barry K.W."/>
            <person name="Cichocki N."/>
            <person name="Veneault-Fourrey C."/>
            <person name="LaButti K."/>
            <person name="Lindquist E.A."/>
            <person name="Lipzen A."/>
            <person name="Lundell T."/>
            <person name="Morin E."/>
            <person name="Murat C."/>
            <person name="Riley R."/>
            <person name="Ohm R."/>
            <person name="Sun H."/>
            <person name="Tunlid A."/>
            <person name="Henrissat B."/>
            <person name="Grigoriev I.V."/>
            <person name="Hibbett D.S."/>
            <person name="Martin F."/>
        </authorList>
    </citation>
    <scope>NUCLEOTIDE SEQUENCE [LARGE SCALE GENOMIC DNA]</scope>
    <source>
        <strain evidence="2">Zn</strain>
    </source>
</reference>